<gene>
    <name evidence="3" type="ORF">RQC66_39040</name>
</gene>
<evidence type="ECO:0000313" key="3">
    <source>
        <dbReference type="EMBL" id="MDT7846731.1"/>
    </source>
</evidence>
<dbReference type="SUPFAM" id="SSF51735">
    <property type="entry name" value="NAD(P)-binding Rossmann-fold domains"/>
    <property type="match status" value="1"/>
</dbReference>
<dbReference type="Proteomes" id="UP001257948">
    <property type="component" value="Unassembled WGS sequence"/>
</dbReference>
<dbReference type="InterPro" id="IPR036291">
    <property type="entry name" value="NAD(P)-bd_dom_sf"/>
</dbReference>
<protein>
    <submittedName>
        <fullName evidence="3">SDR family oxidoreductase</fullName>
    </submittedName>
</protein>
<keyword evidence="4" id="KW-1185">Reference proteome</keyword>
<name>A0ABU3M6R8_9ACTN</name>
<dbReference type="PRINTS" id="PR00081">
    <property type="entry name" value="GDHRDH"/>
</dbReference>
<dbReference type="PANTHER" id="PTHR24321">
    <property type="entry name" value="DEHYDROGENASES, SHORT CHAIN"/>
    <property type="match status" value="1"/>
</dbReference>
<evidence type="ECO:0000256" key="2">
    <source>
        <dbReference type="ARBA" id="ARBA00023002"/>
    </source>
</evidence>
<sequence>MNNYLQYEGKTAVVTGAASGIGRATAQRLVELGAEVHAIDHAPTELPGLASATRANLAIRDDIDRAFAVLPEHIDTFFGVAGVSGLQHDHNTTLLINFGSYKYISKTYLETRMGDGGAIAYVSSVGGVNWERYQEELEGLIQADGWDTIVRTIEGLGLQDQPGPAAYALSKRLLNLFMAHSATQLAGRGIRVNAVLPTNTETGLTPDFAVMRGGRDLLEANAGLNNRLAVPEEMADPLVFLNSHAARYVSGQPLVVDFGARNLQLLGRKEDRLDCPLIAGAQTARS</sequence>
<comment type="similarity">
    <text evidence="1">Belongs to the short-chain dehydrogenases/reductases (SDR) family.</text>
</comment>
<accession>A0ABU3M6R8</accession>
<dbReference type="EMBL" id="JAVTLL010000038">
    <property type="protein sequence ID" value="MDT7846731.1"/>
    <property type="molecule type" value="Genomic_DNA"/>
</dbReference>
<dbReference type="RefSeq" id="WP_314207007.1">
    <property type="nucleotide sequence ID" value="NZ_JAVTLL010000038.1"/>
</dbReference>
<comment type="caution">
    <text evidence="3">The sequence shown here is derived from an EMBL/GenBank/DDBJ whole genome shotgun (WGS) entry which is preliminary data.</text>
</comment>
<dbReference type="Pfam" id="PF13561">
    <property type="entry name" value="adh_short_C2"/>
    <property type="match status" value="1"/>
</dbReference>
<dbReference type="Gene3D" id="3.40.50.720">
    <property type="entry name" value="NAD(P)-binding Rossmann-like Domain"/>
    <property type="match status" value="1"/>
</dbReference>
<keyword evidence="2" id="KW-0560">Oxidoreductase</keyword>
<dbReference type="PANTHER" id="PTHR24321:SF8">
    <property type="entry name" value="ESTRADIOL 17-BETA-DEHYDROGENASE 8-RELATED"/>
    <property type="match status" value="1"/>
</dbReference>
<evidence type="ECO:0000256" key="1">
    <source>
        <dbReference type="ARBA" id="ARBA00006484"/>
    </source>
</evidence>
<proteinExistence type="inferred from homology"/>
<reference evidence="4" key="1">
    <citation type="submission" date="2023-07" db="EMBL/GenBank/DDBJ databases">
        <title>Draft genome sequence of the endophytic actinobacterium Streptomyces justiciae WPN32, a potential antibiotic producer.</title>
        <authorList>
            <person name="Yasawong M."/>
            <person name="Pana W."/>
            <person name="Ganta P."/>
            <person name="Santapan N."/>
            <person name="Songngamsuk T."/>
            <person name="Phatcharaharikarn M."/>
            <person name="Kerdtoob S."/>
            <person name="Nantapong N."/>
        </authorList>
    </citation>
    <scope>NUCLEOTIDE SEQUENCE [LARGE SCALE GENOMIC DNA]</scope>
    <source>
        <strain evidence="4">WPN32</strain>
    </source>
</reference>
<dbReference type="InterPro" id="IPR002347">
    <property type="entry name" value="SDR_fam"/>
</dbReference>
<dbReference type="Pfam" id="PF00106">
    <property type="entry name" value="adh_short"/>
    <property type="match status" value="1"/>
</dbReference>
<organism evidence="3 4">
    <name type="scientific">Streptomyces justiciae</name>
    <dbReference type="NCBI Taxonomy" id="2780140"/>
    <lineage>
        <taxon>Bacteria</taxon>
        <taxon>Bacillati</taxon>
        <taxon>Actinomycetota</taxon>
        <taxon>Actinomycetes</taxon>
        <taxon>Kitasatosporales</taxon>
        <taxon>Streptomycetaceae</taxon>
        <taxon>Streptomyces</taxon>
    </lineage>
</organism>
<evidence type="ECO:0000313" key="4">
    <source>
        <dbReference type="Proteomes" id="UP001257948"/>
    </source>
</evidence>